<proteinExistence type="predicted"/>
<dbReference type="Gene3D" id="1.10.10.10">
    <property type="entry name" value="Winged helix-like DNA-binding domain superfamily/Winged helix DNA-binding domain"/>
    <property type="match status" value="1"/>
</dbReference>
<evidence type="ECO:0000313" key="2">
    <source>
        <dbReference type="EMBL" id="SFB02246.1"/>
    </source>
</evidence>
<feature type="domain" description="RNA polymerase sigma-70 region 3" evidence="1">
    <location>
        <begin position="203"/>
        <end position="246"/>
    </location>
</feature>
<dbReference type="InterPro" id="IPR036388">
    <property type="entry name" value="WH-like_DNA-bd_sf"/>
</dbReference>
<reference evidence="2 3" key="1">
    <citation type="submission" date="2016-10" db="EMBL/GenBank/DDBJ databases">
        <authorList>
            <person name="de Groot N.N."/>
        </authorList>
    </citation>
    <scope>NUCLEOTIDE SEQUENCE [LARGE SCALE GENOMIC DNA]</scope>
    <source>
        <strain evidence="2 3">DSM 5522</strain>
    </source>
</reference>
<accession>A0A1I0XP58</accession>
<dbReference type="Gene3D" id="1.20.120.1810">
    <property type="match status" value="1"/>
</dbReference>
<evidence type="ECO:0000313" key="3">
    <source>
        <dbReference type="Proteomes" id="UP000198838"/>
    </source>
</evidence>
<dbReference type="OrthoDB" id="2064505at2"/>
<dbReference type="GO" id="GO:0003700">
    <property type="term" value="F:DNA-binding transcription factor activity"/>
    <property type="evidence" value="ECO:0007669"/>
    <property type="project" value="InterPro"/>
</dbReference>
<dbReference type="EMBL" id="FOJY01000007">
    <property type="protein sequence ID" value="SFB02246.1"/>
    <property type="molecule type" value="Genomic_DNA"/>
</dbReference>
<evidence type="ECO:0000259" key="1">
    <source>
        <dbReference type="Pfam" id="PF04539"/>
    </source>
</evidence>
<gene>
    <name evidence="2" type="ORF">SAMN05216249_10731</name>
</gene>
<dbReference type="Pfam" id="PF04539">
    <property type="entry name" value="Sigma70_r3"/>
    <property type="match status" value="1"/>
</dbReference>
<dbReference type="SUPFAM" id="SSF88946">
    <property type="entry name" value="Sigma2 domain of RNA polymerase sigma factors"/>
    <property type="match status" value="1"/>
</dbReference>
<organism evidence="2 3">
    <name type="scientific">Acetitomaculum ruminis DSM 5522</name>
    <dbReference type="NCBI Taxonomy" id="1120918"/>
    <lineage>
        <taxon>Bacteria</taxon>
        <taxon>Bacillati</taxon>
        <taxon>Bacillota</taxon>
        <taxon>Clostridia</taxon>
        <taxon>Lachnospirales</taxon>
        <taxon>Lachnospiraceae</taxon>
        <taxon>Acetitomaculum</taxon>
    </lineage>
</organism>
<dbReference type="RefSeq" id="WP_092871681.1">
    <property type="nucleotide sequence ID" value="NZ_FOJY01000007.1"/>
</dbReference>
<keyword evidence="3" id="KW-1185">Reference proteome</keyword>
<dbReference type="STRING" id="1120918.SAMN05216249_10731"/>
<dbReference type="InterPro" id="IPR013324">
    <property type="entry name" value="RNA_pol_sigma_r3/r4-like"/>
</dbReference>
<name>A0A1I0XP58_9FIRM</name>
<dbReference type="SUPFAM" id="SSF88659">
    <property type="entry name" value="Sigma3 and sigma4 domains of RNA polymerase sigma factors"/>
    <property type="match status" value="1"/>
</dbReference>
<dbReference type="AlphaFoldDB" id="A0A1I0XP58"/>
<dbReference type="InterPro" id="IPR013325">
    <property type="entry name" value="RNA_pol_sigma_r2"/>
</dbReference>
<dbReference type="InterPro" id="IPR007624">
    <property type="entry name" value="RNA_pol_sigma70_r3"/>
</dbReference>
<sequence>MLDPGKFMELLNDLKNIAATNDYTLTTDEIRQFFSSMELNEENFEYIFQYLSKEHITIKGYAFSGKEEIQSPKENTIGAQDEAYINMYLKDLEEIPDLNDGEMQALCYQVKNNENDAISKFIEVMSKRVYPIAINYINQGVFLEDLISEANLGIIYAVKNIADIEDPKDYIEYIDEAIKMAIVKTIDAENELNGAENSILVKSNLLNEAARLLEKENGHAPSVKELAEYTKMDENEINDILNLHKKQN</sequence>
<dbReference type="GO" id="GO:0006352">
    <property type="term" value="P:DNA-templated transcription initiation"/>
    <property type="evidence" value="ECO:0007669"/>
    <property type="project" value="InterPro"/>
</dbReference>
<dbReference type="Proteomes" id="UP000198838">
    <property type="component" value="Unassembled WGS sequence"/>
</dbReference>
<protein>
    <submittedName>
        <fullName evidence="2">RNA polymerase primary sigma factor</fullName>
    </submittedName>
</protein>